<accession>A0ABR6RC76</accession>
<dbReference type="RefSeq" id="WP_184705507.1">
    <property type="nucleotide sequence ID" value="NZ_JACHKZ010000003.1"/>
</dbReference>
<dbReference type="PANTHER" id="PTHR31964:SF113">
    <property type="entry name" value="USPA DOMAIN-CONTAINING PROTEIN"/>
    <property type="match status" value="1"/>
</dbReference>
<proteinExistence type="inferred from homology"/>
<comment type="caution">
    <text evidence="3">The sequence shown here is derived from an EMBL/GenBank/DDBJ whole genome shotgun (WGS) entry which is preliminary data.</text>
</comment>
<dbReference type="PRINTS" id="PR01438">
    <property type="entry name" value="UNVRSLSTRESS"/>
</dbReference>
<dbReference type="InterPro" id="IPR006016">
    <property type="entry name" value="UspA"/>
</dbReference>
<sequence length="146" mass="15207">MLTMMIAVDGSEHSLEAVRHGLHLIGQGLRAQVVLGHVQESATLTELATVGPAAAANASVDAGMDLLAPAVALLRAAGVEYEVDVRIGDVYPTLLDIAEEHESAMILIGSTGEGTLSRIFLGSVGSDLVRHSQVPVTIVKVPFTDD</sequence>
<reference evidence="3 4" key="1">
    <citation type="submission" date="2020-08" db="EMBL/GenBank/DDBJ databases">
        <title>Functional genomics of gut bacteria from endangered species of beetles.</title>
        <authorList>
            <person name="Carlos-Shanley C."/>
        </authorList>
    </citation>
    <scope>NUCLEOTIDE SEQUENCE [LARGE SCALE GENOMIC DNA]</scope>
    <source>
        <strain evidence="3 4">S00124</strain>
    </source>
</reference>
<gene>
    <name evidence="3" type="ORF">HNP33_000795</name>
</gene>
<dbReference type="InterPro" id="IPR014729">
    <property type="entry name" value="Rossmann-like_a/b/a_fold"/>
</dbReference>
<protein>
    <submittedName>
        <fullName evidence="3">Nucleotide-binding universal stress UspA family protein</fullName>
    </submittedName>
</protein>
<dbReference type="Pfam" id="PF00582">
    <property type="entry name" value="Usp"/>
    <property type="match status" value="1"/>
</dbReference>
<dbReference type="Gene3D" id="3.40.50.620">
    <property type="entry name" value="HUPs"/>
    <property type="match status" value="1"/>
</dbReference>
<dbReference type="InterPro" id="IPR006015">
    <property type="entry name" value="Universal_stress_UspA"/>
</dbReference>
<name>A0ABR6RC76_9BURK</name>
<evidence type="ECO:0000256" key="1">
    <source>
        <dbReference type="ARBA" id="ARBA00008791"/>
    </source>
</evidence>
<evidence type="ECO:0000259" key="2">
    <source>
        <dbReference type="Pfam" id="PF00582"/>
    </source>
</evidence>
<dbReference type="Proteomes" id="UP000562492">
    <property type="component" value="Unassembled WGS sequence"/>
</dbReference>
<dbReference type="SUPFAM" id="SSF52402">
    <property type="entry name" value="Adenine nucleotide alpha hydrolases-like"/>
    <property type="match status" value="1"/>
</dbReference>
<dbReference type="CDD" id="cd00293">
    <property type="entry name" value="USP-like"/>
    <property type="match status" value="1"/>
</dbReference>
<dbReference type="PANTHER" id="PTHR31964">
    <property type="entry name" value="ADENINE NUCLEOTIDE ALPHA HYDROLASES-LIKE SUPERFAMILY PROTEIN"/>
    <property type="match status" value="1"/>
</dbReference>
<organism evidence="3 4">
    <name type="scientific">Comamonas odontotermitis</name>
    <dbReference type="NCBI Taxonomy" id="379895"/>
    <lineage>
        <taxon>Bacteria</taxon>
        <taxon>Pseudomonadati</taxon>
        <taxon>Pseudomonadota</taxon>
        <taxon>Betaproteobacteria</taxon>
        <taxon>Burkholderiales</taxon>
        <taxon>Comamonadaceae</taxon>
        <taxon>Comamonas</taxon>
    </lineage>
</organism>
<dbReference type="EMBL" id="JACHKZ010000003">
    <property type="protein sequence ID" value="MBB6576747.1"/>
    <property type="molecule type" value="Genomic_DNA"/>
</dbReference>
<evidence type="ECO:0000313" key="3">
    <source>
        <dbReference type="EMBL" id="MBB6576747.1"/>
    </source>
</evidence>
<evidence type="ECO:0000313" key="4">
    <source>
        <dbReference type="Proteomes" id="UP000562492"/>
    </source>
</evidence>
<keyword evidence="4" id="KW-1185">Reference proteome</keyword>
<feature type="domain" description="UspA" evidence="2">
    <location>
        <begin position="3"/>
        <end position="140"/>
    </location>
</feature>
<comment type="similarity">
    <text evidence="1">Belongs to the universal stress protein A family.</text>
</comment>